<keyword evidence="2" id="KW-0813">Transport</keyword>
<dbReference type="GO" id="GO:0055052">
    <property type="term" value="C:ATP-binding cassette (ABC) transporter complex, substrate-binding subunit-containing"/>
    <property type="evidence" value="ECO:0007669"/>
    <property type="project" value="TreeGrafter"/>
</dbReference>
<comment type="caution">
    <text evidence="4">The sequence shown here is derived from an EMBL/GenBank/DDBJ whole genome shotgun (WGS) entry which is preliminary data.</text>
</comment>
<accession>V4P568</accession>
<evidence type="ECO:0008006" key="6">
    <source>
        <dbReference type="Google" id="ProtNLM"/>
    </source>
</evidence>
<keyword evidence="3" id="KW-0732">Signal</keyword>
<dbReference type="Pfam" id="PF01547">
    <property type="entry name" value="SBP_bac_1"/>
    <property type="match status" value="1"/>
</dbReference>
<dbReference type="PANTHER" id="PTHR30061">
    <property type="entry name" value="MALTOSE-BINDING PERIPLASMIC PROTEIN"/>
    <property type="match status" value="1"/>
</dbReference>
<evidence type="ECO:0000313" key="5">
    <source>
        <dbReference type="Proteomes" id="UP000017837"/>
    </source>
</evidence>
<dbReference type="PANTHER" id="PTHR30061:SF50">
    <property type="entry name" value="MALTOSE_MALTODEXTRIN-BINDING PERIPLASMIC PROTEIN"/>
    <property type="match status" value="1"/>
</dbReference>
<gene>
    <name evidence="4" type="ORF">ABENE_14930</name>
</gene>
<dbReference type="PATRIC" id="fig|1121022.4.peg.3037"/>
<proteinExistence type="inferred from homology"/>
<dbReference type="RefSeq" id="WP_018081913.1">
    <property type="nucleotide sequence ID" value="NZ_AQWM01000009.1"/>
</dbReference>
<evidence type="ECO:0000256" key="3">
    <source>
        <dbReference type="ARBA" id="ARBA00022729"/>
    </source>
</evidence>
<dbReference type="GO" id="GO:0015768">
    <property type="term" value="P:maltose transport"/>
    <property type="evidence" value="ECO:0007669"/>
    <property type="project" value="TreeGrafter"/>
</dbReference>
<dbReference type="Gene3D" id="3.40.190.10">
    <property type="entry name" value="Periplasmic binding protein-like II"/>
    <property type="match status" value="2"/>
</dbReference>
<dbReference type="AlphaFoldDB" id="V4P568"/>
<sequence>MITDRRRFGLALASFSALGTAACARTDRPLRIWAMGVEGEALDAFGVRFEAQNPDVPVRVQALPWGAAHEKLLTAFAADNLPDVIALGNTWVAEFAALNALEPLNDRLAKSTIRLDQFFEGARRSVTIPSFSGESAILGVPWYVDTRLLFYNRRLIQRAGFETAASTWADWDKQLAALSRNGRHALLLPFAEYEPLVAFCLQADEPILIDSDTRGGFRQKSIAAAFVYAASLYDRGFADRITHSEVTDVYSAFAREEFGFLITGPWNLAEFARRLPRAMQNDWATAPMPGPKGPGLSSAGGVSMCIPRASKKKDLAFRFIQYMCAARQQADFYTATSDLPADQAAWPLTGLMQDSRSRTFFDQLNRTRPPPQVPEWERIANEMVAALERVVRGITTLDAALKGLDEFAWTTLAKRRAMLEQRGVA</sequence>
<keyword evidence="5" id="KW-1185">Reference proteome</keyword>
<dbReference type="SUPFAM" id="SSF53850">
    <property type="entry name" value="Periplasmic binding protein-like II"/>
    <property type="match status" value="1"/>
</dbReference>
<dbReference type="EMBL" id="AWGB01000032">
    <property type="protein sequence ID" value="ESQ89077.1"/>
    <property type="molecule type" value="Genomic_DNA"/>
</dbReference>
<protein>
    <recommendedName>
        <fullName evidence="6">ABC transporter substrate-binding protein</fullName>
    </recommendedName>
</protein>
<dbReference type="CDD" id="cd14747">
    <property type="entry name" value="PBP2_MalE"/>
    <property type="match status" value="1"/>
</dbReference>
<organism evidence="4 5">
    <name type="scientific">Asticcacaulis benevestitus DSM 16100 = ATCC BAA-896</name>
    <dbReference type="NCBI Taxonomy" id="1121022"/>
    <lineage>
        <taxon>Bacteria</taxon>
        <taxon>Pseudomonadati</taxon>
        <taxon>Pseudomonadota</taxon>
        <taxon>Alphaproteobacteria</taxon>
        <taxon>Caulobacterales</taxon>
        <taxon>Caulobacteraceae</taxon>
        <taxon>Asticcacaulis</taxon>
    </lineage>
</organism>
<dbReference type="InterPro" id="IPR006059">
    <property type="entry name" value="SBP"/>
</dbReference>
<evidence type="ECO:0000256" key="1">
    <source>
        <dbReference type="ARBA" id="ARBA00008520"/>
    </source>
</evidence>
<evidence type="ECO:0000256" key="2">
    <source>
        <dbReference type="ARBA" id="ARBA00022448"/>
    </source>
</evidence>
<dbReference type="eggNOG" id="COG1653">
    <property type="taxonomic scope" value="Bacteria"/>
</dbReference>
<dbReference type="OrthoDB" id="9808332at2"/>
<dbReference type="GO" id="GO:0042956">
    <property type="term" value="P:maltodextrin transmembrane transport"/>
    <property type="evidence" value="ECO:0007669"/>
    <property type="project" value="TreeGrafter"/>
</dbReference>
<dbReference type="GO" id="GO:1901982">
    <property type="term" value="F:maltose binding"/>
    <property type="evidence" value="ECO:0007669"/>
    <property type="project" value="TreeGrafter"/>
</dbReference>
<dbReference type="PROSITE" id="PS51257">
    <property type="entry name" value="PROKAR_LIPOPROTEIN"/>
    <property type="match status" value="1"/>
</dbReference>
<dbReference type="Proteomes" id="UP000017837">
    <property type="component" value="Unassembled WGS sequence"/>
</dbReference>
<name>V4P568_9CAUL</name>
<comment type="similarity">
    <text evidence="1">Belongs to the bacterial solute-binding protein 1 family.</text>
</comment>
<dbReference type="STRING" id="1121022.GCA_000376105_02247"/>
<reference evidence="4 5" key="1">
    <citation type="journal article" date="2014" name="Nature">
        <title>Sequential evolution of bacterial morphology by co-option of a developmental regulator.</title>
        <authorList>
            <person name="Jiang C."/>
            <person name="Brown P.J."/>
            <person name="Ducret A."/>
            <person name="Brun Y.V."/>
        </authorList>
    </citation>
    <scope>NUCLEOTIDE SEQUENCE [LARGE SCALE GENOMIC DNA]</scope>
    <source>
        <strain evidence="4 5">DSM 16100</strain>
    </source>
</reference>
<evidence type="ECO:0000313" key="4">
    <source>
        <dbReference type="EMBL" id="ESQ89077.1"/>
    </source>
</evidence>